<name>A0ACB9M4H9_9MYRT</name>
<evidence type="ECO:0000313" key="1">
    <source>
        <dbReference type="EMBL" id="KAI4318873.1"/>
    </source>
</evidence>
<sequence>MMIPPISLSDALLNRVEIERSCIHATGNEATDVKLELEEPKCHNFCIDNFISMDMDSNLKFYGLDDFHSQAGCSLRCNNGGLQSFTSQQGEDELNLGALDGILDEIDVAEGDIAAQSLAVACKDYLIDLDFTDEISSLNHHRHDKTQIGNSSSDSHSSECSGSSDGAVALSESLAGTDREHNGEDGICEETLSCRVSIDCRKQSGHAQHGEVNNRLLSSNIGKPNYLWNMTTTSINDPSYGRNCSAEARVDNADLGPKRQRKPTKRYIEESTETKPSRCVYIQSRKTTAPLEGR</sequence>
<reference evidence="2" key="1">
    <citation type="journal article" date="2023" name="Front. Plant Sci.">
        <title>Chromosomal-level genome assembly of Melastoma candidum provides insights into trichome evolution.</title>
        <authorList>
            <person name="Zhong Y."/>
            <person name="Wu W."/>
            <person name="Sun C."/>
            <person name="Zou P."/>
            <person name="Liu Y."/>
            <person name="Dai S."/>
            <person name="Zhou R."/>
        </authorList>
    </citation>
    <scope>NUCLEOTIDE SEQUENCE [LARGE SCALE GENOMIC DNA]</scope>
</reference>
<accession>A0ACB9M4H9</accession>
<gene>
    <name evidence="1" type="ORF">MLD38_032531</name>
</gene>
<keyword evidence="2" id="KW-1185">Reference proteome</keyword>
<protein>
    <submittedName>
        <fullName evidence="1">Uncharacterized protein</fullName>
    </submittedName>
</protein>
<proteinExistence type="predicted"/>
<evidence type="ECO:0000313" key="2">
    <source>
        <dbReference type="Proteomes" id="UP001057402"/>
    </source>
</evidence>
<organism evidence="1 2">
    <name type="scientific">Melastoma candidum</name>
    <dbReference type="NCBI Taxonomy" id="119954"/>
    <lineage>
        <taxon>Eukaryota</taxon>
        <taxon>Viridiplantae</taxon>
        <taxon>Streptophyta</taxon>
        <taxon>Embryophyta</taxon>
        <taxon>Tracheophyta</taxon>
        <taxon>Spermatophyta</taxon>
        <taxon>Magnoliopsida</taxon>
        <taxon>eudicotyledons</taxon>
        <taxon>Gunneridae</taxon>
        <taxon>Pentapetalae</taxon>
        <taxon>rosids</taxon>
        <taxon>malvids</taxon>
        <taxon>Myrtales</taxon>
        <taxon>Melastomataceae</taxon>
        <taxon>Melastomatoideae</taxon>
        <taxon>Melastomateae</taxon>
        <taxon>Melastoma</taxon>
    </lineage>
</organism>
<dbReference type="Proteomes" id="UP001057402">
    <property type="component" value="Chromosome 10"/>
</dbReference>
<comment type="caution">
    <text evidence="1">The sequence shown here is derived from an EMBL/GenBank/DDBJ whole genome shotgun (WGS) entry which is preliminary data.</text>
</comment>
<dbReference type="EMBL" id="CM042889">
    <property type="protein sequence ID" value="KAI4318873.1"/>
    <property type="molecule type" value="Genomic_DNA"/>
</dbReference>